<sequence length="60" mass="6883">MDSQNFSKKECDSGNLEIDNLIKETHGNNIRYRLEWIPFGDFTDARKVAEGGFSIVYIAK</sequence>
<comment type="caution">
    <text evidence="1">The sequence shown here is derived from an EMBL/GenBank/DDBJ whole genome shotgun (WGS) entry which is preliminary data.</text>
</comment>
<protein>
    <submittedName>
        <fullName evidence="1">15463_t:CDS:1</fullName>
    </submittedName>
</protein>
<name>A0A9N8V5N1_9GLOM</name>
<reference evidence="1" key="1">
    <citation type="submission" date="2021-06" db="EMBL/GenBank/DDBJ databases">
        <authorList>
            <person name="Kallberg Y."/>
            <person name="Tangrot J."/>
            <person name="Rosling A."/>
        </authorList>
    </citation>
    <scope>NUCLEOTIDE SEQUENCE</scope>
    <source>
        <strain evidence="1">CL551</strain>
    </source>
</reference>
<dbReference type="AlphaFoldDB" id="A0A9N8V5N1"/>
<dbReference type="EMBL" id="CAJVPV010000123">
    <property type="protein sequence ID" value="CAG8443771.1"/>
    <property type="molecule type" value="Genomic_DNA"/>
</dbReference>
<organism evidence="1 2">
    <name type="scientific">Acaulospora morrowiae</name>
    <dbReference type="NCBI Taxonomy" id="94023"/>
    <lineage>
        <taxon>Eukaryota</taxon>
        <taxon>Fungi</taxon>
        <taxon>Fungi incertae sedis</taxon>
        <taxon>Mucoromycota</taxon>
        <taxon>Glomeromycotina</taxon>
        <taxon>Glomeromycetes</taxon>
        <taxon>Diversisporales</taxon>
        <taxon>Acaulosporaceae</taxon>
        <taxon>Acaulospora</taxon>
    </lineage>
</organism>
<evidence type="ECO:0000313" key="1">
    <source>
        <dbReference type="EMBL" id="CAG8443771.1"/>
    </source>
</evidence>
<accession>A0A9N8V5N1</accession>
<dbReference type="OrthoDB" id="2444598at2759"/>
<proteinExistence type="predicted"/>
<gene>
    <name evidence="1" type="ORF">AMORRO_LOCUS475</name>
</gene>
<keyword evidence="2" id="KW-1185">Reference proteome</keyword>
<evidence type="ECO:0000313" key="2">
    <source>
        <dbReference type="Proteomes" id="UP000789342"/>
    </source>
</evidence>
<dbReference type="Proteomes" id="UP000789342">
    <property type="component" value="Unassembled WGS sequence"/>
</dbReference>